<dbReference type="Pfam" id="PF07731">
    <property type="entry name" value="Cu-oxidase_2"/>
    <property type="match status" value="1"/>
</dbReference>
<keyword evidence="3" id="KW-0560">Oxidoreductase</keyword>
<dbReference type="PANTHER" id="PTHR11709:SF511">
    <property type="entry name" value="LACCASE"/>
    <property type="match status" value="1"/>
</dbReference>
<comment type="similarity">
    <text evidence="1">Belongs to the multicopper oxidase family.</text>
</comment>
<evidence type="ECO:0000259" key="4">
    <source>
        <dbReference type="Pfam" id="PF00394"/>
    </source>
</evidence>
<keyword evidence="2" id="KW-0479">Metal-binding</keyword>
<evidence type="ECO:0000259" key="5">
    <source>
        <dbReference type="Pfam" id="PF07731"/>
    </source>
</evidence>
<dbReference type="InterPro" id="IPR045087">
    <property type="entry name" value="Cu-oxidase_fam"/>
</dbReference>
<evidence type="ECO:0000256" key="3">
    <source>
        <dbReference type="ARBA" id="ARBA00023002"/>
    </source>
</evidence>
<name>A0A0C9T3S5_SPHS4</name>
<dbReference type="PROSITE" id="PS00080">
    <property type="entry name" value="MULTICOPPER_OXIDASE2"/>
    <property type="match status" value="1"/>
</dbReference>
<accession>A0A0C9T3S5</accession>
<reference evidence="6 7" key="1">
    <citation type="submission" date="2014-06" db="EMBL/GenBank/DDBJ databases">
        <title>Evolutionary Origins and Diversification of the Mycorrhizal Mutualists.</title>
        <authorList>
            <consortium name="DOE Joint Genome Institute"/>
            <consortium name="Mycorrhizal Genomics Consortium"/>
            <person name="Kohler A."/>
            <person name="Kuo A."/>
            <person name="Nagy L.G."/>
            <person name="Floudas D."/>
            <person name="Copeland A."/>
            <person name="Barry K.W."/>
            <person name="Cichocki N."/>
            <person name="Veneault-Fourrey C."/>
            <person name="LaButti K."/>
            <person name="Lindquist E.A."/>
            <person name="Lipzen A."/>
            <person name="Lundell T."/>
            <person name="Morin E."/>
            <person name="Murat C."/>
            <person name="Riley R."/>
            <person name="Ohm R."/>
            <person name="Sun H."/>
            <person name="Tunlid A."/>
            <person name="Henrissat B."/>
            <person name="Grigoriev I.V."/>
            <person name="Hibbett D.S."/>
            <person name="Martin F."/>
        </authorList>
    </citation>
    <scope>NUCLEOTIDE SEQUENCE [LARGE SCALE GENOMIC DNA]</scope>
    <source>
        <strain evidence="6 7">SS14</strain>
    </source>
</reference>
<keyword evidence="7" id="KW-1185">Reference proteome</keyword>
<dbReference type="CDD" id="cd13910">
    <property type="entry name" value="CuRO_3_MCO_like_4"/>
    <property type="match status" value="1"/>
</dbReference>
<sequence>MLHNSDYSTQYTDGITGALIVHPSDPAPSDFPEWDEEFVVQMADWYHDQSQDLLVQYLSPFGIQGTQGNEPVPDAGTLNGAGQYFATGTGGSYYSFTVTRGQTYRIRLINTGSFASIRFSVDSHPLTLIEADGTLLEPTSVNSVTLAVAQRYSVLLHANATAAENATYWIRTTVQSDMFTYDQPGQNVDIRGIIRYTDALSPTGLPGDPASPDPGAGVSGLPDIDGTTTLVPAVNDVAPNATRGYHVSFAFENTDDGRFLGFMNTTSWDPLKGTTTLLSARKNPKGYAALGGGIAAGDQFMITEDSIEVVDLMIDNLDDGDHPFHLHGHRPWIMGSGSGRYIGQPLNNTNPLRRDTILIPAYSYMVLRFQTDNPGLWAFHCHLAWHMAAGLLMQINSLPSKAANLTIPQDIISQCSAS</sequence>
<gene>
    <name evidence="6" type="ORF">M422DRAFT_275885</name>
</gene>
<dbReference type="Gene3D" id="2.60.40.420">
    <property type="entry name" value="Cupredoxins - blue copper proteins"/>
    <property type="match status" value="2"/>
</dbReference>
<dbReference type="InterPro" id="IPR033138">
    <property type="entry name" value="Cu_oxidase_CS"/>
</dbReference>
<dbReference type="AlphaFoldDB" id="A0A0C9T3S5"/>
<dbReference type="PANTHER" id="PTHR11709">
    <property type="entry name" value="MULTI-COPPER OXIDASE"/>
    <property type="match status" value="1"/>
</dbReference>
<dbReference type="GO" id="GO:0016491">
    <property type="term" value="F:oxidoreductase activity"/>
    <property type="evidence" value="ECO:0007669"/>
    <property type="project" value="UniProtKB-KW"/>
</dbReference>
<dbReference type="GO" id="GO:0005507">
    <property type="term" value="F:copper ion binding"/>
    <property type="evidence" value="ECO:0007669"/>
    <property type="project" value="InterPro"/>
</dbReference>
<dbReference type="InterPro" id="IPR001117">
    <property type="entry name" value="Cu-oxidase_2nd"/>
</dbReference>
<feature type="domain" description="Plastocyanin-like" evidence="4">
    <location>
        <begin position="36"/>
        <end position="197"/>
    </location>
</feature>
<evidence type="ECO:0000256" key="1">
    <source>
        <dbReference type="ARBA" id="ARBA00010609"/>
    </source>
</evidence>
<protein>
    <submittedName>
        <fullName evidence="6">Multicopper oxidase</fullName>
    </submittedName>
</protein>
<dbReference type="Pfam" id="PF00394">
    <property type="entry name" value="Cu-oxidase"/>
    <property type="match status" value="1"/>
</dbReference>
<proteinExistence type="inferred from homology"/>
<dbReference type="PROSITE" id="PS00079">
    <property type="entry name" value="MULTICOPPER_OXIDASE1"/>
    <property type="match status" value="1"/>
</dbReference>
<dbReference type="InterPro" id="IPR002355">
    <property type="entry name" value="Cu_oxidase_Cu_BS"/>
</dbReference>
<evidence type="ECO:0000313" key="6">
    <source>
        <dbReference type="EMBL" id="KIJ23523.1"/>
    </source>
</evidence>
<organism evidence="6 7">
    <name type="scientific">Sphaerobolus stellatus (strain SS14)</name>
    <dbReference type="NCBI Taxonomy" id="990650"/>
    <lineage>
        <taxon>Eukaryota</taxon>
        <taxon>Fungi</taxon>
        <taxon>Dikarya</taxon>
        <taxon>Basidiomycota</taxon>
        <taxon>Agaricomycotina</taxon>
        <taxon>Agaricomycetes</taxon>
        <taxon>Phallomycetidae</taxon>
        <taxon>Geastrales</taxon>
        <taxon>Sphaerobolaceae</taxon>
        <taxon>Sphaerobolus</taxon>
    </lineage>
</organism>
<dbReference type="SUPFAM" id="SSF49503">
    <property type="entry name" value="Cupredoxins"/>
    <property type="match status" value="2"/>
</dbReference>
<dbReference type="InterPro" id="IPR011706">
    <property type="entry name" value="Cu-oxidase_C"/>
</dbReference>
<evidence type="ECO:0000313" key="7">
    <source>
        <dbReference type="Proteomes" id="UP000054279"/>
    </source>
</evidence>
<dbReference type="InterPro" id="IPR008972">
    <property type="entry name" value="Cupredoxin"/>
</dbReference>
<dbReference type="FunFam" id="2.60.40.420:FF:000045">
    <property type="entry name" value="Laccase 2"/>
    <property type="match status" value="1"/>
</dbReference>
<dbReference type="HOGENOM" id="CLU_006504_7_2_1"/>
<evidence type="ECO:0000256" key="2">
    <source>
        <dbReference type="ARBA" id="ARBA00022723"/>
    </source>
</evidence>
<dbReference type="Proteomes" id="UP000054279">
    <property type="component" value="Unassembled WGS sequence"/>
</dbReference>
<dbReference type="OrthoDB" id="2121828at2759"/>
<feature type="domain" description="Plastocyanin-like" evidence="5">
    <location>
        <begin position="301"/>
        <end position="398"/>
    </location>
</feature>
<dbReference type="EMBL" id="KN837649">
    <property type="protein sequence ID" value="KIJ23523.1"/>
    <property type="molecule type" value="Genomic_DNA"/>
</dbReference>